<name>A0A2U2C483_9RHOB</name>
<dbReference type="OrthoDB" id="10003303at2"/>
<reference evidence="1 2" key="1">
    <citation type="submission" date="2018-05" db="EMBL/GenBank/DDBJ databases">
        <title>Pararhodobacter marina sp. nov., isolated from deep-sea water of the Indian Ocean.</title>
        <authorList>
            <person name="Lai Q.Sr."/>
            <person name="Liu X."/>
            <person name="Shao Z."/>
        </authorList>
    </citation>
    <scope>NUCLEOTIDE SEQUENCE [LARGE SCALE GENOMIC DNA]</scope>
    <source>
        <strain evidence="1 2">CIC4N-9</strain>
    </source>
</reference>
<evidence type="ECO:0000313" key="2">
    <source>
        <dbReference type="Proteomes" id="UP000244940"/>
    </source>
</evidence>
<gene>
    <name evidence="1" type="ORF">C4N9_20765</name>
</gene>
<sequence>MTRAIRHGIAALLSPETRATVVARMVAGQSAVIDRTGMEPWQPDHDPRPSAIVKEREPVFRSTRTGPALYGPSVSLPRVAAMIRMMGGNDPAKVRSFGDLATQVAVNGCRE</sequence>
<organism evidence="1 2">
    <name type="scientific">Pararhodobacter marinus</name>
    <dbReference type="NCBI Taxonomy" id="2184063"/>
    <lineage>
        <taxon>Bacteria</taxon>
        <taxon>Pseudomonadati</taxon>
        <taxon>Pseudomonadota</taxon>
        <taxon>Alphaproteobacteria</taxon>
        <taxon>Rhodobacterales</taxon>
        <taxon>Paracoccaceae</taxon>
        <taxon>Pararhodobacter</taxon>
    </lineage>
</organism>
<dbReference type="EMBL" id="QEYD01000017">
    <property type="protein sequence ID" value="PWE26695.1"/>
    <property type="molecule type" value="Genomic_DNA"/>
</dbReference>
<comment type="caution">
    <text evidence="1">The sequence shown here is derived from an EMBL/GenBank/DDBJ whole genome shotgun (WGS) entry which is preliminary data.</text>
</comment>
<evidence type="ECO:0000313" key="1">
    <source>
        <dbReference type="EMBL" id="PWE26695.1"/>
    </source>
</evidence>
<accession>A0A2U2C483</accession>
<proteinExistence type="predicted"/>
<protein>
    <submittedName>
        <fullName evidence="1">Uncharacterized protein</fullName>
    </submittedName>
</protein>
<dbReference type="Proteomes" id="UP000244940">
    <property type="component" value="Unassembled WGS sequence"/>
</dbReference>
<dbReference type="RefSeq" id="WP_109535256.1">
    <property type="nucleotide sequence ID" value="NZ_QEYD01000017.1"/>
</dbReference>
<dbReference type="AlphaFoldDB" id="A0A2U2C483"/>
<keyword evidence="2" id="KW-1185">Reference proteome</keyword>
<dbReference type="GeneID" id="94367331"/>